<dbReference type="InterPro" id="IPR008030">
    <property type="entry name" value="NmrA-like"/>
</dbReference>
<dbReference type="Proteomes" id="UP000266234">
    <property type="component" value="Unassembled WGS sequence"/>
</dbReference>
<sequence>MSSTPSQQTIVVLGATGNQGSGVVRALLNDKYGDSWLIRAVTQDPQSEKARKLLSEYQTPDNRLSLVSGNIYDETSLQHAFTGAYGVFAMTNEWLPGKALIEEWEFKHEIDAGRNIISAAKKCNIQHFVFSSLPDTVKASDGRFKRIHHMNNKYTIEQLARNEIDGFTSLIPAGHIIVAYVLHKPGLTMRIVGPAFKEDASEMMQLAAAAPADKTCYGAFERDAEQDTEELGVTASSFKDWLKRSGWTGP</sequence>
<dbReference type="Pfam" id="PF05368">
    <property type="entry name" value="NmrA"/>
    <property type="match status" value="1"/>
</dbReference>
<dbReference type="OrthoDB" id="3358371at2759"/>
<evidence type="ECO:0000256" key="1">
    <source>
        <dbReference type="ARBA" id="ARBA00006328"/>
    </source>
</evidence>
<name>A0A395SFR3_9HYPO</name>
<dbReference type="InterPro" id="IPR051164">
    <property type="entry name" value="NmrA-like_oxidored"/>
</dbReference>
<organism evidence="4 5">
    <name type="scientific">Fusarium longipes</name>
    <dbReference type="NCBI Taxonomy" id="694270"/>
    <lineage>
        <taxon>Eukaryota</taxon>
        <taxon>Fungi</taxon>
        <taxon>Dikarya</taxon>
        <taxon>Ascomycota</taxon>
        <taxon>Pezizomycotina</taxon>
        <taxon>Sordariomycetes</taxon>
        <taxon>Hypocreomycetidae</taxon>
        <taxon>Hypocreales</taxon>
        <taxon>Nectriaceae</taxon>
        <taxon>Fusarium</taxon>
    </lineage>
</organism>
<proteinExistence type="inferred from homology"/>
<comment type="caution">
    <text evidence="4">The sequence shown here is derived from an EMBL/GenBank/DDBJ whole genome shotgun (WGS) entry which is preliminary data.</text>
</comment>
<reference evidence="4 5" key="1">
    <citation type="journal article" date="2018" name="PLoS Pathog.">
        <title>Evolution of structural diversity of trichothecenes, a family of toxins produced by plant pathogenic and entomopathogenic fungi.</title>
        <authorList>
            <person name="Proctor R.H."/>
            <person name="McCormick S.P."/>
            <person name="Kim H.S."/>
            <person name="Cardoza R.E."/>
            <person name="Stanley A.M."/>
            <person name="Lindo L."/>
            <person name="Kelly A."/>
            <person name="Brown D.W."/>
            <person name="Lee T."/>
            <person name="Vaughan M.M."/>
            <person name="Alexander N.J."/>
            <person name="Busman M."/>
            <person name="Gutierrez S."/>
        </authorList>
    </citation>
    <scope>NUCLEOTIDE SEQUENCE [LARGE SCALE GENOMIC DNA]</scope>
    <source>
        <strain evidence="4 5">NRRL 20695</strain>
    </source>
</reference>
<dbReference type="PANTHER" id="PTHR42748:SF7">
    <property type="entry name" value="NMRA LIKE REDOX SENSOR 1-RELATED"/>
    <property type="match status" value="1"/>
</dbReference>
<dbReference type="GO" id="GO:0005634">
    <property type="term" value="C:nucleus"/>
    <property type="evidence" value="ECO:0007669"/>
    <property type="project" value="TreeGrafter"/>
</dbReference>
<dbReference type="PANTHER" id="PTHR42748">
    <property type="entry name" value="NITROGEN METABOLITE REPRESSION PROTEIN NMRA FAMILY MEMBER"/>
    <property type="match status" value="1"/>
</dbReference>
<feature type="domain" description="NmrA-like" evidence="3">
    <location>
        <begin position="7"/>
        <end position="163"/>
    </location>
</feature>
<dbReference type="Gene3D" id="3.40.50.720">
    <property type="entry name" value="NAD(P)-binding Rossmann-like Domain"/>
    <property type="match status" value="1"/>
</dbReference>
<evidence type="ECO:0000259" key="3">
    <source>
        <dbReference type="Pfam" id="PF05368"/>
    </source>
</evidence>
<keyword evidence="2" id="KW-0521">NADP</keyword>
<comment type="similarity">
    <text evidence="1">Belongs to the NmrA-type oxidoreductase family.</text>
</comment>
<evidence type="ECO:0000313" key="4">
    <source>
        <dbReference type="EMBL" id="RGP71226.1"/>
    </source>
</evidence>
<keyword evidence="5" id="KW-1185">Reference proteome</keyword>
<gene>
    <name evidence="4" type="ORF">FLONG3_7176</name>
</gene>
<dbReference type="InterPro" id="IPR036291">
    <property type="entry name" value="NAD(P)-bd_dom_sf"/>
</dbReference>
<evidence type="ECO:0000256" key="2">
    <source>
        <dbReference type="ARBA" id="ARBA00022857"/>
    </source>
</evidence>
<dbReference type="EMBL" id="PXOG01000162">
    <property type="protein sequence ID" value="RGP71226.1"/>
    <property type="molecule type" value="Genomic_DNA"/>
</dbReference>
<accession>A0A395SFR3</accession>
<dbReference type="AlphaFoldDB" id="A0A395SFR3"/>
<protein>
    <submittedName>
        <fullName evidence="4">Cinnamoyl-reductase</fullName>
    </submittedName>
</protein>
<evidence type="ECO:0000313" key="5">
    <source>
        <dbReference type="Proteomes" id="UP000266234"/>
    </source>
</evidence>
<dbReference type="SUPFAM" id="SSF51735">
    <property type="entry name" value="NAD(P)-binding Rossmann-fold domains"/>
    <property type="match status" value="1"/>
</dbReference>
<dbReference type="STRING" id="694270.A0A395SFR3"/>